<dbReference type="AlphaFoldDB" id="A0AAP0ISM6"/>
<protein>
    <submittedName>
        <fullName evidence="1">Uncharacterized protein</fullName>
    </submittedName>
</protein>
<gene>
    <name evidence="1" type="ORF">Syun_018581</name>
</gene>
<keyword evidence="2" id="KW-1185">Reference proteome</keyword>
<dbReference type="Proteomes" id="UP001420932">
    <property type="component" value="Unassembled WGS sequence"/>
</dbReference>
<reference evidence="1 2" key="1">
    <citation type="submission" date="2024-01" db="EMBL/GenBank/DDBJ databases">
        <title>Genome assemblies of Stephania.</title>
        <authorList>
            <person name="Yang L."/>
        </authorList>
    </citation>
    <scope>NUCLEOTIDE SEQUENCE [LARGE SCALE GENOMIC DNA]</scope>
    <source>
        <strain evidence="1">YNDBR</strain>
        <tissue evidence="1">Leaf</tissue>
    </source>
</reference>
<name>A0AAP0ISM6_9MAGN</name>
<sequence>MRDDREAVRDDRKAVRDVERRMTRRYAYIAIWTRNPTSKRRKTQANVPVVSHYGVKDTNTGTFDRIGHLNLQKAMCRYRYVYSRVNVLTNFSVVEESITIKKLTLIYGQLKIYRVADQAKRRLVTTSEPAEDCYDLLLYLKMADEGNPNDLANLLAHERGMRELMETRIARQEDNVSQMLQLLQMHVTQYNRDREPTVQVEMEADSVNRQETTLSNPPVALIAPAVPVMAASVAPAVMPNTEE</sequence>
<proteinExistence type="predicted"/>
<accession>A0AAP0ISM6</accession>
<evidence type="ECO:0000313" key="2">
    <source>
        <dbReference type="Proteomes" id="UP001420932"/>
    </source>
</evidence>
<dbReference type="EMBL" id="JBBNAF010000008">
    <property type="protein sequence ID" value="KAK9120964.1"/>
    <property type="molecule type" value="Genomic_DNA"/>
</dbReference>
<evidence type="ECO:0000313" key="1">
    <source>
        <dbReference type="EMBL" id="KAK9120964.1"/>
    </source>
</evidence>
<organism evidence="1 2">
    <name type="scientific">Stephania yunnanensis</name>
    <dbReference type="NCBI Taxonomy" id="152371"/>
    <lineage>
        <taxon>Eukaryota</taxon>
        <taxon>Viridiplantae</taxon>
        <taxon>Streptophyta</taxon>
        <taxon>Embryophyta</taxon>
        <taxon>Tracheophyta</taxon>
        <taxon>Spermatophyta</taxon>
        <taxon>Magnoliopsida</taxon>
        <taxon>Ranunculales</taxon>
        <taxon>Menispermaceae</taxon>
        <taxon>Menispermoideae</taxon>
        <taxon>Cissampelideae</taxon>
        <taxon>Stephania</taxon>
    </lineage>
</organism>
<comment type="caution">
    <text evidence="1">The sequence shown here is derived from an EMBL/GenBank/DDBJ whole genome shotgun (WGS) entry which is preliminary data.</text>
</comment>